<name>A0ABR2C7P7_9ROSI</name>
<dbReference type="Pfam" id="PF03143">
    <property type="entry name" value="GTP_EFTU_D3"/>
    <property type="match status" value="1"/>
</dbReference>
<dbReference type="InterPro" id="IPR004160">
    <property type="entry name" value="Transl_elong_EFTu/EF1A_C"/>
</dbReference>
<dbReference type="Proteomes" id="UP001472677">
    <property type="component" value="Unassembled WGS sequence"/>
</dbReference>
<reference evidence="2 3" key="1">
    <citation type="journal article" date="2024" name="G3 (Bethesda)">
        <title>Genome assembly of Hibiscus sabdariffa L. provides insights into metabolisms of medicinal natural products.</title>
        <authorList>
            <person name="Kim T."/>
        </authorList>
    </citation>
    <scope>NUCLEOTIDE SEQUENCE [LARGE SCALE GENOMIC DNA]</scope>
    <source>
        <strain evidence="2">TK-2024</strain>
        <tissue evidence="2">Old leaves</tissue>
    </source>
</reference>
<proteinExistence type="predicted"/>
<comment type="caution">
    <text evidence="2">The sequence shown here is derived from an EMBL/GenBank/DDBJ whole genome shotgun (WGS) entry which is preliminary data.</text>
</comment>
<sequence length="118" mass="13770">MDQRIVEGATARDKVHLWLKGLQMEDIQRGMVLAKQRTINPYLIFCTILYVFEKKDGGDDFSFSAGYKIAQFRRRTINENEKVTVIMNDKVEEIKMIMFGDYACIVIQLMKQLLVSWA</sequence>
<dbReference type="Gene3D" id="2.40.30.10">
    <property type="entry name" value="Translation factors"/>
    <property type="match status" value="1"/>
</dbReference>
<dbReference type="EMBL" id="JBBPBM010000063">
    <property type="protein sequence ID" value="KAK8515311.1"/>
    <property type="molecule type" value="Genomic_DNA"/>
</dbReference>
<evidence type="ECO:0000259" key="1">
    <source>
        <dbReference type="Pfam" id="PF03143"/>
    </source>
</evidence>
<feature type="domain" description="Translation elongation factor EFTu/EF1A C-terminal" evidence="1">
    <location>
        <begin position="40"/>
        <end position="115"/>
    </location>
</feature>
<gene>
    <name evidence="2" type="ORF">V6N12_075356</name>
</gene>
<evidence type="ECO:0000313" key="2">
    <source>
        <dbReference type="EMBL" id="KAK8515311.1"/>
    </source>
</evidence>
<accession>A0ABR2C7P7</accession>
<evidence type="ECO:0000313" key="3">
    <source>
        <dbReference type="Proteomes" id="UP001472677"/>
    </source>
</evidence>
<organism evidence="2 3">
    <name type="scientific">Hibiscus sabdariffa</name>
    <name type="common">roselle</name>
    <dbReference type="NCBI Taxonomy" id="183260"/>
    <lineage>
        <taxon>Eukaryota</taxon>
        <taxon>Viridiplantae</taxon>
        <taxon>Streptophyta</taxon>
        <taxon>Embryophyta</taxon>
        <taxon>Tracheophyta</taxon>
        <taxon>Spermatophyta</taxon>
        <taxon>Magnoliopsida</taxon>
        <taxon>eudicotyledons</taxon>
        <taxon>Gunneridae</taxon>
        <taxon>Pentapetalae</taxon>
        <taxon>rosids</taxon>
        <taxon>malvids</taxon>
        <taxon>Malvales</taxon>
        <taxon>Malvaceae</taxon>
        <taxon>Malvoideae</taxon>
        <taxon>Hibiscus</taxon>
    </lineage>
</organism>
<protein>
    <recommendedName>
        <fullName evidence="1">Translation elongation factor EFTu/EF1A C-terminal domain-containing protein</fullName>
    </recommendedName>
</protein>
<keyword evidence="3" id="KW-1185">Reference proteome</keyword>